<dbReference type="SUPFAM" id="SSF46626">
    <property type="entry name" value="Cytochrome c"/>
    <property type="match status" value="1"/>
</dbReference>
<dbReference type="AlphaFoldDB" id="A0A2S7IQL5"/>
<comment type="caution">
    <text evidence="7">The sequence shown here is derived from an EMBL/GenBank/DDBJ whole genome shotgun (WGS) entry which is preliminary data.</text>
</comment>
<dbReference type="EMBL" id="PTRA01000001">
    <property type="protein sequence ID" value="PQA60004.1"/>
    <property type="molecule type" value="Genomic_DNA"/>
</dbReference>
<dbReference type="RefSeq" id="WP_104711916.1">
    <property type="nucleotide sequence ID" value="NZ_PTRA01000001.1"/>
</dbReference>
<dbReference type="PROSITE" id="PS51007">
    <property type="entry name" value="CYTC"/>
    <property type="match status" value="1"/>
</dbReference>
<keyword evidence="2 4" id="KW-0479">Metal-binding</keyword>
<reference evidence="8" key="1">
    <citation type="submission" date="2018-02" db="EMBL/GenBank/DDBJ databases">
        <title>Genome sequencing of Solimonas sp. HR-BB.</title>
        <authorList>
            <person name="Lee Y."/>
            <person name="Jeon C.O."/>
        </authorList>
    </citation>
    <scope>NUCLEOTIDE SEQUENCE [LARGE SCALE GENOMIC DNA]</scope>
    <source>
        <strain evidence="8">HR-U</strain>
    </source>
</reference>
<dbReference type="InterPro" id="IPR016024">
    <property type="entry name" value="ARM-type_fold"/>
</dbReference>
<name>A0A2S7IQL5_9BACT</name>
<evidence type="ECO:0000313" key="7">
    <source>
        <dbReference type="EMBL" id="PQA60004.1"/>
    </source>
</evidence>
<keyword evidence="8" id="KW-1185">Reference proteome</keyword>
<evidence type="ECO:0000256" key="4">
    <source>
        <dbReference type="PROSITE-ProRule" id="PRU00433"/>
    </source>
</evidence>
<dbReference type="GO" id="GO:0009055">
    <property type="term" value="F:electron transfer activity"/>
    <property type="evidence" value="ECO:0007669"/>
    <property type="project" value="InterPro"/>
</dbReference>
<dbReference type="SUPFAM" id="SSF48371">
    <property type="entry name" value="ARM repeat"/>
    <property type="match status" value="1"/>
</dbReference>
<feature type="domain" description="Cytochrome c" evidence="6">
    <location>
        <begin position="634"/>
        <end position="731"/>
    </location>
</feature>
<dbReference type="PANTHER" id="PTHR33546:SF1">
    <property type="entry name" value="LARGE, MULTIFUNCTIONAL SECRETED PROTEIN"/>
    <property type="match status" value="1"/>
</dbReference>
<dbReference type="SUPFAM" id="SSF50952">
    <property type="entry name" value="Soluble quinoprotein glucose dehydrogenase"/>
    <property type="match status" value="1"/>
</dbReference>
<dbReference type="Gene3D" id="2.120.10.30">
    <property type="entry name" value="TolB, C-terminal domain"/>
    <property type="match status" value="1"/>
</dbReference>
<dbReference type="OrthoDB" id="9808161at2"/>
<proteinExistence type="predicted"/>
<evidence type="ECO:0000313" key="8">
    <source>
        <dbReference type="Proteomes" id="UP000239590"/>
    </source>
</evidence>
<accession>A0A2S7IQL5</accession>
<dbReference type="InterPro" id="IPR011989">
    <property type="entry name" value="ARM-like"/>
</dbReference>
<feature type="signal peptide" evidence="5">
    <location>
        <begin position="1"/>
        <end position="26"/>
    </location>
</feature>
<keyword evidence="1 4" id="KW-0349">Heme</keyword>
<dbReference type="InterPro" id="IPR009056">
    <property type="entry name" value="Cyt_c-like_dom"/>
</dbReference>
<evidence type="ECO:0000256" key="5">
    <source>
        <dbReference type="SAM" id="SignalP"/>
    </source>
</evidence>
<evidence type="ECO:0000256" key="3">
    <source>
        <dbReference type="ARBA" id="ARBA00023004"/>
    </source>
</evidence>
<organism evidence="7 8">
    <name type="scientific">Siphonobacter curvatus</name>
    <dbReference type="NCBI Taxonomy" id="2094562"/>
    <lineage>
        <taxon>Bacteria</taxon>
        <taxon>Pseudomonadati</taxon>
        <taxon>Bacteroidota</taxon>
        <taxon>Cytophagia</taxon>
        <taxon>Cytophagales</taxon>
        <taxon>Cytophagaceae</taxon>
        <taxon>Siphonobacter</taxon>
    </lineage>
</organism>
<dbReference type="InterPro" id="IPR036909">
    <property type="entry name" value="Cyt_c-like_dom_sf"/>
</dbReference>
<dbReference type="InterPro" id="IPR011042">
    <property type="entry name" value="6-blade_b-propeller_TolB-like"/>
</dbReference>
<dbReference type="Pfam" id="PF13442">
    <property type="entry name" value="Cytochrome_CBB3"/>
    <property type="match status" value="1"/>
</dbReference>
<dbReference type="GO" id="GO:0020037">
    <property type="term" value="F:heme binding"/>
    <property type="evidence" value="ECO:0007669"/>
    <property type="project" value="InterPro"/>
</dbReference>
<dbReference type="Gene3D" id="1.25.10.10">
    <property type="entry name" value="Leucine-rich Repeat Variant"/>
    <property type="match status" value="1"/>
</dbReference>
<dbReference type="PANTHER" id="PTHR33546">
    <property type="entry name" value="LARGE, MULTIFUNCTIONAL SECRETED PROTEIN-RELATED"/>
    <property type="match status" value="1"/>
</dbReference>
<dbReference type="Proteomes" id="UP000239590">
    <property type="component" value="Unassembled WGS sequence"/>
</dbReference>
<keyword evidence="5" id="KW-0732">Signal</keyword>
<feature type="chain" id="PRO_5015760592" evidence="5">
    <location>
        <begin position="27"/>
        <end position="766"/>
    </location>
</feature>
<dbReference type="Gene3D" id="1.10.760.10">
    <property type="entry name" value="Cytochrome c-like domain"/>
    <property type="match status" value="1"/>
</dbReference>
<evidence type="ECO:0000256" key="2">
    <source>
        <dbReference type="ARBA" id="ARBA00022723"/>
    </source>
</evidence>
<dbReference type="InterPro" id="IPR011041">
    <property type="entry name" value="Quinoprot_gluc/sorb_DH_b-prop"/>
</dbReference>
<dbReference type="InterPro" id="IPR055557">
    <property type="entry name" value="DUF7133"/>
</dbReference>
<evidence type="ECO:0000259" key="6">
    <source>
        <dbReference type="PROSITE" id="PS51007"/>
    </source>
</evidence>
<keyword evidence="3 4" id="KW-0408">Iron</keyword>
<protein>
    <submittedName>
        <fullName evidence="7">Dehydrogenase</fullName>
    </submittedName>
</protein>
<evidence type="ECO:0000256" key="1">
    <source>
        <dbReference type="ARBA" id="ARBA00022617"/>
    </source>
</evidence>
<sequence length="766" mass="85374">MKLKVPLILLLLASILWYCKTSQPPAAQTQTAEEKNVRTDAVAVVSAQEALKYMTIEDGFEVQLVAAEPLVEAPVALSFDPKGRIWVVEMPGYMNDTLGSNEEAPTGKIVILEDTNQDGQADRKKVFLDSLILPRAICFIENGILVAEPPYLWHYEIKNDKPGKKTLVDSTYAKGGNVEHQANGLVRALDNWIYNAKSDKRYRKVGEKWLIEKTHYRGQWGIAQDNTGRLYYNHNSQNVIADYYLPGFGAGNANQRNDVAGFNTNITTDNRVYPLHATPGVNRGYMKETLDDSLRLRSFTAACGPVVYRGEQFPAAYASNVFVAEPSANLVKRNLVQEQGNVLVAKQAYQKREFLASTDERFRPVSLNNGPDGALYLIDMYRGIIQHKTYLTTYLKGQIAKRQLTQPLNCGRIYRIVSKQKPYTAAQRPLPQQPEQLVALLESPNGWLRDYAQQALIDGKYTTMVPRLRQLLTEGSQELARVHALWTLEGLGALSTQDVLLCLRDSSWPIRRQGLGVIPSQLSASNWQLYAVELEKRTNDTLAYPYLAFLSGSLRRFNATAADALAEKILQKRPRDRYLAAAVVSTLANQEAEFQNRLRASLPDSNLAVYRSLKVALKNAASTRTNRDPALLARQYPKGANLFNTICQTCHGKDGNGVASLAPPLNKSEWVTGRKDHLISIVLYGLTGPVSVNNHLYTAPEINADMPGIGYDPSLSSGDVAELLSFIRKSWQNNAEGVTTGEVNQVRKSLVKREKAFTIKELQGQQ</sequence>
<dbReference type="GO" id="GO:0046872">
    <property type="term" value="F:metal ion binding"/>
    <property type="evidence" value="ECO:0007669"/>
    <property type="project" value="UniProtKB-KW"/>
</dbReference>
<gene>
    <name evidence="7" type="ORF">C5O19_10385</name>
</gene>
<dbReference type="Pfam" id="PF23500">
    <property type="entry name" value="DUF7133"/>
    <property type="match status" value="1"/>
</dbReference>